<evidence type="ECO:0000256" key="1">
    <source>
        <dbReference type="ARBA" id="ARBA00008226"/>
    </source>
</evidence>
<evidence type="ECO:0000313" key="4">
    <source>
        <dbReference type="EMBL" id="TNU94052.1"/>
    </source>
</evidence>
<dbReference type="InterPro" id="IPR045864">
    <property type="entry name" value="aa-tRNA-synth_II/BPL/LPL"/>
</dbReference>
<dbReference type="PANTHER" id="PTHR11476">
    <property type="entry name" value="HISTIDYL-TRNA SYNTHETASE"/>
    <property type="match status" value="1"/>
</dbReference>
<feature type="binding site" evidence="2">
    <location>
        <begin position="291"/>
        <end position="292"/>
    </location>
    <ligand>
        <name>L-histidine</name>
        <dbReference type="ChEBI" id="CHEBI:57595"/>
    </ligand>
</feature>
<dbReference type="GO" id="GO:0016874">
    <property type="term" value="F:ligase activity"/>
    <property type="evidence" value="ECO:0007669"/>
    <property type="project" value="UniProtKB-KW"/>
</dbReference>
<dbReference type="InterPro" id="IPR041715">
    <property type="entry name" value="HisRS-like_core"/>
</dbReference>
<feature type="binding site" evidence="2">
    <location>
        <position position="287"/>
    </location>
    <ligand>
        <name>L-histidine</name>
        <dbReference type="ChEBI" id="CHEBI:57595"/>
    </ligand>
</feature>
<evidence type="ECO:0000313" key="5">
    <source>
        <dbReference type="Proteomes" id="UP000312594"/>
    </source>
</evidence>
<feature type="binding site" evidence="2">
    <location>
        <position position="141"/>
    </location>
    <ligand>
        <name>L-histidine</name>
        <dbReference type="ChEBI" id="CHEBI:57595"/>
    </ligand>
</feature>
<name>A0A5C5C536_EGGLN</name>
<accession>A0A5C5C536</accession>
<sequence>MVSKEPAKGMKDILPAEMRLRNEVLDTMREAYRSFGFEQIETPCMERIDNLSCNQGGDNEKLVFKILKRGEKLKSASGGGDASDLVDLGMRYDLTVPLSRFHAKNAQLLPSPFKAMQIGPVWRADKPQDGRFRQFYQADIDVIGDPSVNAEIELLCATSSFLGKVGLGSSMIRINDRRLLVALARACGFEEQSFAEVFVSMDKLDKIGLDGVCEELVRCGHGEKSVAAYREALSSFSKADDKLACCRALLAEAGAEDVLSDLEDVIAGVELFSEGETVPRLDLSLVRGMGYYTGTIFEVESAEFEGMSIAGGGRYDKMVGRFSGRDVAACGFSVGFERIVKILLEKACAEPSEDAIAVLYDKSLSPLEVSRLQAEWQKARDEGKTVSVQKKARNFNHQQEQLAERGFGRIVVVNKGDL</sequence>
<comment type="similarity">
    <text evidence="1">Belongs to the class-II aminoacyl-tRNA synthetase family.</text>
</comment>
<dbReference type="Pfam" id="PF13393">
    <property type="entry name" value="tRNA-synt_His"/>
    <property type="match status" value="1"/>
</dbReference>
<dbReference type="AlphaFoldDB" id="A0A5C5C536"/>
<dbReference type="CDD" id="cd00773">
    <property type="entry name" value="HisRS-like_core"/>
    <property type="match status" value="1"/>
</dbReference>
<protein>
    <submittedName>
        <fullName evidence="4">Histidine--tRNA ligase</fullName>
    </submittedName>
</protein>
<feature type="binding site" evidence="2">
    <location>
        <position position="137"/>
    </location>
    <ligand>
        <name>L-histidine</name>
        <dbReference type="ChEBI" id="CHEBI:57595"/>
    </ligand>
</feature>
<dbReference type="PIRSF" id="PIRSF001549">
    <property type="entry name" value="His-tRNA_synth"/>
    <property type="match status" value="1"/>
</dbReference>
<keyword evidence="4" id="KW-0436">Ligase</keyword>
<dbReference type="Gene3D" id="3.30.930.10">
    <property type="entry name" value="Bira Bifunctional Protein, Domain 2"/>
    <property type="match status" value="1"/>
</dbReference>
<feature type="binding site" evidence="2">
    <location>
        <begin position="93"/>
        <end position="95"/>
    </location>
    <ligand>
        <name>L-histidine</name>
        <dbReference type="ChEBI" id="CHEBI:57595"/>
    </ligand>
</feature>
<feature type="domain" description="Aminoacyl-transfer RNA synthetases class-II family profile" evidence="3">
    <location>
        <begin position="1"/>
        <end position="351"/>
    </location>
</feature>
<dbReference type="SUPFAM" id="SSF55681">
    <property type="entry name" value="Class II aaRS and biotin synthetases"/>
    <property type="match status" value="1"/>
</dbReference>
<dbReference type="Proteomes" id="UP000312594">
    <property type="component" value="Unassembled WGS sequence"/>
</dbReference>
<gene>
    <name evidence="4" type="ORF">FIC87_03300</name>
</gene>
<evidence type="ECO:0000259" key="3">
    <source>
        <dbReference type="PROSITE" id="PS50862"/>
    </source>
</evidence>
<evidence type="ECO:0000256" key="2">
    <source>
        <dbReference type="PIRSR" id="PIRSR001549-1"/>
    </source>
</evidence>
<dbReference type="EMBL" id="VEVP01000005">
    <property type="protein sequence ID" value="TNU94052.1"/>
    <property type="molecule type" value="Genomic_DNA"/>
</dbReference>
<dbReference type="InterPro" id="IPR006195">
    <property type="entry name" value="aa-tRNA-synth_II"/>
</dbReference>
<comment type="caution">
    <text evidence="4">The sequence shown here is derived from an EMBL/GenBank/DDBJ whole genome shotgun (WGS) entry which is preliminary data.</text>
</comment>
<organism evidence="4 5">
    <name type="scientific">Eggerthella lenta</name>
    <name type="common">Eubacterium lentum</name>
    <dbReference type="NCBI Taxonomy" id="84112"/>
    <lineage>
        <taxon>Bacteria</taxon>
        <taxon>Bacillati</taxon>
        <taxon>Actinomycetota</taxon>
        <taxon>Coriobacteriia</taxon>
        <taxon>Eggerthellales</taxon>
        <taxon>Eggerthellaceae</taxon>
        <taxon>Eggerthella</taxon>
    </lineage>
</organism>
<dbReference type="InterPro" id="IPR004516">
    <property type="entry name" value="HisRS/HisZ"/>
</dbReference>
<dbReference type="PROSITE" id="PS50862">
    <property type="entry name" value="AA_TRNA_LIGASE_II"/>
    <property type="match status" value="1"/>
</dbReference>
<feature type="binding site" evidence="2">
    <location>
        <position position="123"/>
    </location>
    <ligand>
        <name>L-histidine</name>
        <dbReference type="ChEBI" id="CHEBI:57595"/>
    </ligand>
</feature>
<dbReference type="PANTHER" id="PTHR11476:SF7">
    <property type="entry name" value="HISTIDINE--TRNA LIGASE"/>
    <property type="match status" value="1"/>
</dbReference>
<dbReference type="GO" id="GO:0005737">
    <property type="term" value="C:cytoplasm"/>
    <property type="evidence" value="ECO:0007669"/>
    <property type="project" value="InterPro"/>
</dbReference>
<proteinExistence type="inferred from homology"/>
<reference evidence="4 5" key="1">
    <citation type="journal article" date="2005" name="Appl. Environ. Microbiol.">
        <title>Intestinal bacterial communities that produce active estrogen-like compounds enterodiol and enterolactone in humans.</title>
        <authorList>
            <person name="Clavel T."/>
            <person name="Henderson G."/>
            <person name="Alpert C.A."/>
            <person name="Philippe C."/>
            <person name="Rigottier-Gois L."/>
            <person name="Dore J."/>
            <person name="Blaut M."/>
        </authorList>
    </citation>
    <scope>NUCLEOTIDE SEQUENCE [LARGE SCALE GENOMIC DNA]</scope>
    <source>
        <strain evidence="4 5">SECO-MT75m2</strain>
    </source>
</reference>